<evidence type="ECO:0000313" key="3">
    <source>
        <dbReference type="Proteomes" id="UP000013165"/>
    </source>
</evidence>
<dbReference type="PATRIC" id="fig|626887.3.peg.1531"/>
<dbReference type="STRING" id="626887.J057_07691"/>
<dbReference type="Gene3D" id="3.30.750.24">
    <property type="entry name" value="STAS domain"/>
    <property type="match status" value="1"/>
</dbReference>
<dbReference type="InterPro" id="IPR052746">
    <property type="entry name" value="MlaB_ABC_Transporter"/>
</dbReference>
<organism evidence="2 3">
    <name type="scientific">Marinobacter nanhaiticus D15-8W</name>
    <dbReference type="NCBI Taxonomy" id="626887"/>
    <lineage>
        <taxon>Bacteria</taxon>
        <taxon>Pseudomonadati</taxon>
        <taxon>Pseudomonadota</taxon>
        <taxon>Gammaproteobacteria</taxon>
        <taxon>Pseudomonadales</taxon>
        <taxon>Marinobacteraceae</taxon>
        <taxon>Marinobacter</taxon>
    </lineage>
</organism>
<evidence type="ECO:0000259" key="1">
    <source>
        <dbReference type="PROSITE" id="PS50801"/>
    </source>
</evidence>
<name>N6VYA0_9GAMM</name>
<protein>
    <submittedName>
        <fullName evidence="2">STAS domain-containing protein</fullName>
    </submittedName>
</protein>
<dbReference type="InterPro" id="IPR058548">
    <property type="entry name" value="MlaB-like_STAS"/>
</dbReference>
<dbReference type="SUPFAM" id="SSF52091">
    <property type="entry name" value="SpoIIaa-like"/>
    <property type="match status" value="1"/>
</dbReference>
<dbReference type="PROSITE" id="PS50801">
    <property type="entry name" value="STAS"/>
    <property type="match status" value="1"/>
</dbReference>
<dbReference type="EMBL" id="APLQ01000011">
    <property type="protein sequence ID" value="ENO15215.1"/>
    <property type="molecule type" value="Genomic_DNA"/>
</dbReference>
<dbReference type="PANTHER" id="PTHR35849">
    <property type="entry name" value="BLR2341 PROTEIN"/>
    <property type="match status" value="1"/>
</dbReference>
<gene>
    <name evidence="2" type="ORF">J057_07691</name>
</gene>
<dbReference type="Proteomes" id="UP000013165">
    <property type="component" value="Unassembled WGS sequence"/>
</dbReference>
<dbReference type="HOGENOM" id="CLU_115403_14_0_6"/>
<proteinExistence type="predicted"/>
<dbReference type="OrthoDB" id="3296574at2"/>
<sequence length="106" mass="11614">MNGSARFDADKGCLVIEGELTIYQASEVSEALRNAFDTGKLRHIDLSGVTELDTAGLQLLLLAKRLRTPRDEAIEVLNYSQPVWDMLSLAGVAPKAELLPAMESQR</sequence>
<dbReference type="InterPro" id="IPR036513">
    <property type="entry name" value="STAS_dom_sf"/>
</dbReference>
<reference evidence="2 3" key="1">
    <citation type="journal article" date="2013" name="Genome Announc.">
        <title>Genome Sequence of the Polycyclic Aromatic Hydrocarbon-Degrading Bacterium Strain Marinobacter nanhaiticus D15-8WT.</title>
        <authorList>
            <person name="Cui Z."/>
            <person name="Gao W."/>
            <person name="Li Q."/>
            <person name="Xu G."/>
            <person name="Zheng L."/>
        </authorList>
    </citation>
    <scope>NUCLEOTIDE SEQUENCE [LARGE SCALE GENOMIC DNA]</scope>
    <source>
        <strain evidence="2 3">D15-8W</strain>
    </source>
</reference>
<feature type="domain" description="STAS" evidence="1">
    <location>
        <begin position="14"/>
        <end position="106"/>
    </location>
</feature>
<dbReference type="InterPro" id="IPR002645">
    <property type="entry name" value="STAS_dom"/>
</dbReference>
<dbReference type="Pfam" id="PF13466">
    <property type="entry name" value="STAS_2"/>
    <property type="match status" value="1"/>
</dbReference>
<dbReference type="PANTHER" id="PTHR35849:SF2">
    <property type="entry name" value="BLR2341 PROTEIN"/>
    <property type="match status" value="1"/>
</dbReference>
<keyword evidence="3" id="KW-1185">Reference proteome</keyword>
<evidence type="ECO:0000313" key="2">
    <source>
        <dbReference type="EMBL" id="ENO15215.1"/>
    </source>
</evidence>
<dbReference type="RefSeq" id="WP_004579511.1">
    <property type="nucleotide sequence ID" value="NZ_AP028878.1"/>
</dbReference>
<comment type="caution">
    <text evidence="2">The sequence shown here is derived from an EMBL/GenBank/DDBJ whole genome shotgun (WGS) entry which is preliminary data.</text>
</comment>
<dbReference type="AlphaFoldDB" id="N6VYA0"/>
<accession>N6VYA0</accession>
<dbReference type="eggNOG" id="COG1366">
    <property type="taxonomic scope" value="Bacteria"/>
</dbReference>